<reference evidence="2" key="1">
    <citation type="journal article" date="2019" name="bioRxiv">
        <title>The Genome of the Zebra Mussel, Dreissena polymorpha: A Resource for Invasive Species Research.</title>
        <authorList>
            <person name="McCartney M.A."/>
            <person name="Auch B."/>
            <person name="Kono T."/>
            <person name="Mallez S."/>
            <person name="Zhang Y."/>
            <person name="Obille A."/>
            <person name="Becker A."/>
            <person name="Abrahante J.E."/>
            <person name="Garbe J."/>
            <person name="Badalamenti J.P."/>
            <person name="Herman A."/>
            <person name="Mangelson H."/>
            <person name="Liachko I."/>
            <person name="Sullivan S."/>
            <person name="Sone E.D."/>
            <person name="Koren S."/>
            <person name="Silverstein K.A.T."/>
            <person name="Beckman K.B."/>
            <person name="Gohl D.M."/>
        </authorList>
    </citation>
    <scope>NUCLEOTIDE SEQUENCE</scope>
    <source>
        <strain evidence="2">Duluth1</strain>
        <tissue evidence="2">Whole animal</tissue>
    </source>
</reference>
<organism evidence="2 3">
    <name type="scientific">Dreissena polymorpha</name>
    <name type="common">Zebra mussel</name>
    <name type="synonym">Mytilus polymorpha</name>
    <dbReference type="NCBI Taxonomy" id="45954"/>
    <lineage>
        <taxon>Eukaryota</taxon>
        <taxon>Metazoa</taxon>
        <taxon>Spiralia</taxon>
        <taxon>Lophotrochozoa</taxon>
        <taxon>Mollusca</taxon>
        <taxon>Bivalvia</taxon>
        <taxon>Autobranchia</taxon>
        <taxon>Heteroconchia</taxon>
        <taxon>Euheterodonta</taxon>
        <taxon>Imparidentia</taxon>
        <taxon>Neoheterodontei</taxon>
        <taxon>Myida</taxon>
        <taxon>Dreissenoidea</taxon>
        <taxon>Dreissenidae</taxon>
        <taxon>Dreissena</taxon>
    </lineage>
</organism>
<protein>
    <submittedName>
        <fullName evidence="2">Uncharacterized protein</fullName>
    </submittedName>
</protein>
<dbReference type="Proteomes" id="UP000828390">
    <property type="component" value="Unassembled WGS sequence"/>
</dbReference>
<evidence type="ECO:0000313" key="2">
    <source>
        <dbReference type="EMBL" id="KAH3801309.1"/>
    </source>
</evidence>
<comment type="caution">
    <text evidence="2">The sequence shown here is derived from an EMBL/GenBank/DDBJ whole genome shotgun (WGS) entry which is preliminary data.</text>
</comment>
<keyword evidence="1" id="KW-0472">Membrane</keyword>
<feature type="transmembrane region" description="Helical" evidence="1">
    <location>
        <begin position="12"/>
        <end position="34"/>
    </location>
</feature>
<gene>
    <name evidence="2" type="ORF">DPMN_154957</name>
</gene>
<name>A0A9D4FLG7_DREPO</name>
<accession>A0A9D4FLG7</accession>
<sequence>MKLRNAMVPATIFWEPISLCFTLGLMNAWAVSYMLDLSPMSYLLVHTLLWFLLDYTLIKVLEVSLKSFNTLPEHKV</sequence>
<keyword evidence="1" id="KW-1133">Transmembrane helix</keyword>
<evidence type="ECO:0000256" key="1">
    <source>
        <dbReference type="SAM" id="Phobius"/>
    </source>
</evidence>
<evidence type="ECO:0000313" key="3">
    <source>
        <dbReference type="Proteomes" id="UP000828390"/>
    </source>
</evidence>
<keyword evidence="3" id="KW-1185">Reference proteome</keyword>
<dbReference type="EMBL" id="JAIWYP010000007">
    <property type="protein sequence ID" value="KAH3801309.1"/>
    <property type="molecule type" value="Genomic_DNA"/>
</dbReference>
<reference evidence="2" key="2">
    <citation type="submission" date="2020-11" db="EMBL/GenBank/DDBJ databases">
        <authorList>
            <person name="McCartney M.A."/>
            <person name="Auch B."/>
            <person name="Kono T."/>
            <person name="Mallez S."/>
            <person name="Becker A."/>
            <person name="Gohl D.M."/>
            <person name="Silverstein K.A.T."/>
            <person name="Koren S."/>
            <person name="Bechman K.B."/>
            <person name="Herman A."/>
            <person name="Abrahante J.E."/>
            <person name="Garbe J."/>
        </authorList>
    </citation>
    <scope>NUCLEOTIDE SEQUENCE</scope>
    <source>
        <strain evidence="2">Duluth1</strain>
        <tissue evidence="2">Whole animal</tissue>
    </source>
</reference>
<proteinExistence type="predicted"/>
<keyword evidence="1" id="KW-0812">Transmembrane</keyword>
<dbReference type="AlphaFoldDB" id="A0A9D4FLG7"/>